<evidence type="ECO:0000313" key="7">
    <source>
        <dbReference type="Proteomes" id="UP001557470"/>
    </source>
</evidence>
<proteinExistence type="predicted"/>
<evidence type="ECO:0000313" key="6">
    <source>
        <dbReference type="EMBL" id="KAL0967357.1"/>
    </source>
</evidence>
<dbReference type="InterPro" id="IPR001680">
    <property type="entry name" value="WD40_rpt"/>
</dbReference>
<evidence type="ECO:0000256" key="4">
    <source>
        <dbReference type="ARBA" id="ARBA00023242"/>
    </source>
</evidence>
<reference evidence="6 7" key="1">
    <citation type="submission" date="2024-06" db="EMBL/GenBank/DDBJ databases">
        <authorList>
            <person name="Pan Q."/>
            <person name="Wen M."/>
            <person name="Jouanno E."/>
            <person name="Zahm M."/>
            <person name="Klopp C."/>
            <person name="Cabau C."/>
            <person name="Louis A."/>
            <person name="Berthelot C."/>
            <person name="Parey E."/>
            <person name="Roest Crollius H."/>
            <person name="Montfort J."/>
            <person name="Robinson-Rechavi M."/>
            <person name="Bouchez O."/>
            <person name="Lampietro C."/>
            <person name="Lopez Roques C."/>
            <person name="Donnadieu C."/>
            <person name="Postlethwait J."/>
            <person name="Bobe J."/>
            <person name="Verreycken H."/>
            <person name="Guiguen Y."/>
        </authorList>
    </citation>
    <scope>NUCLEOTIDE SEQUENCE [LARGE SCALE GENOMIC DNA]</scope>
    <source>
        <strain evidence="6">Up_M1</strain>
        <tissue evidence="6">Testis</tissue>
    </source>
</reference>
<keyword evidence="4" id="KW-0539">Nucleus</keyword>
<keyword evidence="3" id="KW-0677">Repeat</keyword>
<dbReference type="InterPro" id="IPR015943">
    <property type="entry name" value="WD40/YVTN_repeat-like_dom_sf"/>
</dbReference>
<evidence type="ECO:0000256" key="2">
    <source>
        <dbReference type="ARBA" id="ARBA00022574"/>
    </source>
</evidence>
<dbReference type="Pfam" id="PF00400">
    <property type="entry name" value="WD40"/>
    <property type="match status" value="2"/>
</dbReference>
<evidence type="ECO:0000256" key="1">
    <source>
        <dbReference type="ARBA" id="ARBA00004123"/>
    </source>
</evidence>
<dbReference type="PANTHER" id="PTHR22652:SF0">
    <property type="entry name" value="NUCLEOPORIN NUP43"/>
    <property type="match status" value="1"/>
</dbReference>
<dbReference type="Proteomes" id="UP001557470">
    <property type="component" value="Unassembled WGS sequence"/>
</dbReference>
<accession>A0ABD0WUJ6</accession>
<dbReference type="AlphaFoldDB" id="A0ABD0WUJ6"/>
<dbReference type="InterPro" id="IPR036322">
    <property type="entry name" value="WD40_repeat_dom_sf"/>
</dbReference>
<feature type="repeat" description="WD" evidence="5">
    <location>
        <begin position="207"/>
        <end position="249"/>
    </location>
</feature>
<name>A0ABD0WUJ6_UMBPY</name>
<dbReference type="PROSITE" id="PS50082">
    <property type="entry name" value="WD_REPEATS_2"/>
    <property type="match status" value="2"/>
</dbReference>
<keyword evidence="2 5" id="KW-0853">WD repeat</keyword>
<dbReference type="PROSITE" id="PS00678">
    <property type="entry name" value="WD_REPEATS_1"/>
    <property type="match status" value="1"/>
</dbReference>
<keyword evidence="7" id="KW-1185">Reference proteome</keyword>
<dbReference type="EMBL" id="JAGEUA010000008">
    <property type="protein sequence ID" value="KAL0967357.1"/>
    <property type="molecule type" value="Genomic_DNA"/>
</dbReference>
<dbReference type="GO" id="GO:0005634">
    <property type="term" value="C:nucleus"/>
    <property type="evidence" value="ECO:0007669"/>
    <property type="project" value="UniProtKB-SubCell"/>
</dbReference>
<organism evidence="6 7">
    <name type="scientific">Umbra pygmaea</name>
    <name type="common">Eastern mudminnow</name>
    <dbReference type="NCBI Taxonomy" id="75934"/>
    <lineage>
        <taxon>Eukaryota</taxon>
        <taxon>Metazoa</taxon>
        <taxon>Chordata</taxon>
        <taxon>Craniata</taxon>
        <taxon>Vertebrata</taxon>
        <taxon>Euteleostomi</taxon>
        <taxon>Actinopterygii</taxon>
        <taxon>Neopterygii</taxon>
        <taxon>Teleostei</taxon>
        <taxon>Protacanthopterygii</taxon>
        <taxon>Esociformes</taxon>
        <taxon>Umbridae</taxon>
        <taxon>Umbra</taxon>
    </lineage>
</organism>
<evidence type="ECO:0008006" key="8">
    <source>
        <dbReference type="Google" id="ProtNLM"/>
    </source>
</evidence>
<comment type="subcellular location">
    <subcellularLocation>
        <location evidence="1">Nucleus</location>
    </subcellularLocation>
</comment>
<dbReference type="PANTHER" id="PTHR22652">
    <property type="entry name" value="NUCLEOPORIN NUP43"/>
    <property type="match status" value="1"/>
</dbReference>
<gene>
    <name evidence="6" type="ORF">UPYG_G00251220</name>
</gene>
<dbReference type="InterPro" id="IPR019775">
    <property type="entry name" value="WD40_repeat_CS"/>
</dbReference>
<feature type="repeat" description="WD" evidence="5">
    <location>
        <begin position="251"/>
        <end position="293"/>
    </location>
</feature>
<protein>
    <recommendedName>
        <fullName evidence="8">Nucleoporin 43</fullName>
    </recommendedName>
</protein>
<sequence length="371" mass="41055">MMEGINAKYVSQKISKTRWRPVSSSSLQQPDIFATGSWDNEDNRISIWSIGENGVSSMDDEFEGDPQLVCEHKHNGDVMDLQFLGQDRIVTASSTGAVTIFRHHHNQTLSVCQLWERAHHYPCENAPCTGIVCNSPEIVTVGEDGRIILFRADQEGVMRTIENADSSTIHAVTFLRTTEILTVNSIGQLKLWDFRQQANEPSLILSLTGDRVPMHCVDRHPNQQHIVATGGQDGMLCIWDVRQSKAPFSLMEAHSAEMWEVRFHPSNPDHLFTCSEDGSLLHWETSSNSDTPSFLQGGRNTSLISRSAIAPSGNQSLVSAWLTGDSGKGRLETTHMLPSQTLSVNSLDVLGQCLVCGTDGEAIYVNRQVPI</sequence>
<comment type="caution">
    <text evidence="6">The sequence shown here is derived from an EMBL/GenBank/DDBJ whole genome shotgun (WGS) entry which is preliminary data.</text>
</comment>
<dbReference type="Gene3D" id="2.130.10.10">
    <property type="entry name" value="YVTN repeat-like/Quinoprotein amine dehydrogenase"/>
    <property type="match status" value="1"/>
</dbReference>
<dbReference type="SUPFAM" id="SSF50978">
    <property type="entry name" value="WD40 repeat-like"/>
    <property type="match status" value="1"/>
</dbReference>
<evidence type="ECO:0000256" key="5">
    <source>
        <dbReference type="PROSITE-ProRule" id="PRU00221"/>
    </source>
</evidence>
<dbReference type="SMART" id="SM00320">
    <property type="entry name" value="WD40"/>
    <property type="match status" value="6"/>
</dbReference>
<evidence type="ECO:0000256" key="3">
    <source>
        <dbReference type="ARBA" id="ARBA00022737"/>
    </source>
</evidence>